<protein>
    <recommendedName>
        <fullName evidence="14">Transmembrane protein</fullName>
    </recommendedName>
</protein>
<name>A0AAN7L899_TRANT</name>
<evidence type="ECO:0000313" key="13">
    <source>
        <dbReference type="Proteomes" id="UP001346149"/>
    </source>
</evidence>
<feature type="compositionally biased region" description="Basic and acidic residues" evidence="11">
    <location>
        <begin position="120"/>
        <end position="133"/>
    </location>
</feature>
<comment type="similarity">
    <text evidence="2">Belongs to the TMEM214 family.</text>
</comment>
<keyword evidence="5" id="KW-0053">Apoptosis</keyword>
<dbReference type="Pfam" id="PF10151">
    <property type="entry name" value="TMEM214"/>
    <property type="match status" value="1"/>
</dbReference>
<evidence type="ECO:0000256" key="6">
    <source>
        <dbReference type="ARBA" id="ARBA00022824"/>
    </source>
</evidence>
<dbReference type="GO" id="GO:0005789">
    <property type="term" value="C:endoplasmic reticulum membrane"/>
    <property type="evidence" value="ECO:0007669"/>
    <property type="project" value="UniProtKB-SubCell"/>
</dbReference>
<keyword evidence="13" id="KW-1185">Reference proteome</keyword>
<keyword evidence="8" id="KW-0472">Membrane</keyword>
<evidence type="ECO:0000256" key="9">
    <source>
        <dbReference type="ARBA" id="ARBA00023180"/>
    </source>
</evidence>
<comment type="function">
    <text evidence="10">Critical mediator, in cooperation with CASP4, of endoplasmic reticulum-stress induced apoptosis. Required or the activation of CASP4 following endoplasmic reticulum stress.</text>
</comment>
<feature type="region of interest" description="Disordered" evidence="11">
    <location>
        <begin position="104"/>
        <end position="135"/>
    </location>
</feature>
<dbReference type="Proteomes" id="UP001346149">
    <property type="component" value="Unassembled WGS sequence"/>
</dbReference>
<evidence type="ECO:0000256" key="7">
    <source>
        <dbReference type="ARBA" id="ARBA00022989"/>
    </source>
</evidence>
<comment type="subcellular location">
    <subcellularLocation>
        <location evidence="1">Endoplasmic reticulum membrane</location>
        <topology evidence="1">Multi-pass membrane protein</topology>
    </subcellularLocation>
</comment>
<dbReference type="PANTHER" id="PTHR13448:SF0">
    <property type="entry name" value="TRANSMEMBRANE PROTEIN 214"/>
    <property type="match status" value="1"/>
</dbReference>
<feature type="region of interest" description="Disordered" evidence="11">
    <location>
        <begin position="14"/>
        <end position="64"/>
    </location>
</feature>
<dbReference type="GO" id="GO:0005794">
    <property type="term" value="C:Golgi apparatus"/>
    <property type="evidence" value="ECO:0007669"/>
    <property type="project" value="TreeGrafter"/>
</dbReference>
<evidence type="ECO:0000256" key="3">
    <source>
        <dbReference type="ARBA" id="ARBA00011720"/>
    </source>
</evidence>
<gene>
    <name evidence="12" type="ORF">SAY86_004975</name>
</gene>
<evidence type="ECO:0000256" key="11">
    <source>
        <dbReference type="SAM" id="MobiDB-lite"/>
    </source>
</evidence>
<dbReference type="InterPro" id="IPR019308">
    <property type="entry name" value="TMEM214"/>
</dbReference>
<evidence type="ECO:0000256" key="1">
    <source>
        <dbReference type="ARBA" id="ARBA00004477"/>
    </source>
</evidence>
<evidence type="ECO:0008006" key="14">
    <source>
        <dbReference type="Google" id="ProtNLM"/>
    </source>
</evidence>
<evidence type="ECO:0000256" key="2">
    <source>
        <dbReference type="ARBA" id="ARBA00007984"/>
    </source>
</evidence>
<dbReference type="PANTHER" id="PTHR13448">
    <property type="entry name" value="TRANSMEMBRANE PROTEIN 214"/>
    <property type="match status" value="1"/>
</dbReference>
<keyword evidence="7" id="KW-1133">Transmembrane helix</keyword>
<evidence type="ECO:0000256" key="10">
    <source>
        <dbReference type="ARBA" id="ARBA00024938"/>
    </source>
</evidence>
<evidence type="ECO:0000256" key="8">
    <source>
        <dbReference type="ARBA" id="ARBA00023136"/>
    </source>
</evidence>
<comment type="caution">
    <text evidence="12">The sequence shown here is derived from an EMBL/GenBank/DDBJ whole genome shotgun (WGS) entry which is preliminary data.</text>
</comment>
<evidence type="ECO:0000256" key="4">
    <source>
        <dbReference type="ARBA" id="ARBA00022692"/>
    </source>
</evidence>
<keyword evidence="4" id="KW-0812">Transmembrane</keyword>
<sequence>MEENSPAIAQILREQEEKERQIKQSSNQNENKENSGWKTVSYPKRHKKQLKAQQDISRSDLYPNGVASVNSHVFRSVELHAEERRQKVLEAQAAALSIAGVSVHAGRSKQHSDDENDSDAEAHAENGGEEVKKLKLKKPKKPKITVAEAAEKIDPAGLSAFLADITVSYESQQDIQLMRFADYIGRAFASVGAAQFPWLKIFKESSVAKLVDIPICHISEDVYRTSVDWLGQRSLDALGTFVLWLVDAIFIDLASHLGAASKGSKKGALPVSSKSQQVALFLVLAMVLRRKPDVLVSVMPQLKENPKYQGQDKLPVTTWMVSQASQGDLAVGLYMWVRVILPLLSGKSCNPLSRDLILQSIERLILASPKARPIILNGAVRKGERLVPPSDLEVLIRVTFPAASVRLKATERFEAVYPTLKEVALAGAPGSKALKQVSVQIMKFAIEAAGEGKCISDLCNEASSVFIWCLSQNSECYRLWEKLYLEHLDASVAVLKRLSDELKIRSAKHSTLDPVRETLKIFRQKNETALTEENDASRKALLKEADKHCKAILGRISKGHGCLKFAVFASILALGAAIASQHIQDRDLKKLSELFNIPQSF</sequence>
<dbReference type="EMBL" id="JAXQNO010000018">
    <property type="protein sequence ID" value="KAK4776287.1"/>
    <property type="molecule type" value="Genomic_DNA"/>
</dbReference>
<proteinExistence type="inferred from homology"/>
<accession>A0AAN7L899</accession>
<evidence type="ECO:0000256" key="5">
    <source>
        <dbReference type="ARBA" id="ARBA00022703"/>
    </source>
</evidence>
<keyword evidence="6" id="KW-0256">Endoplasmic reticulum</keyword>
<keyword evidence="9" id="KW-0325">Glycoprotein</keyword>
<comment type="subunit">
    <text evidence="3">Constitutively interacts with CASP4; required for the localization of procaspase 4 to the ER.</text>
</comment>
<evidence type="ECO:0000313" key="12">
    <source>
        <dbReference type="EMBL" id="KAK4776287.1"/>
    </source>
</evidence>
<dbReference type="AlphaFoldDB" id="A0AAN7L899"/>
<organism evidence="12 13">
    <name type="scientific">Trapa natans</name>
    <name type="common">Water chestnut</name>
    <dbReference type="NCBI Taxonomy" id="22666"/>
    <lineage>
        <taxon>Eukaryota</taxon>
        <taxon>Viridiplantae</taxon>
        <taxon>Streptophyta</taxon>
        <taxon>Embryophyta</taxon>
        <taxon>Tracheophyta</taxon>
        <taxon>Spermatophyta</taxon>
        <taxon>Magnoliopsida</taxon>
        <taxon>eudicotyledons</taxon>
        <taxon>Gunneridae</taxon>
        <taxon>Pentapetalae</taxon>
        <taxon>rosids</taxon>
        <taxon>malvids</taxon>
        <taxon>Myrtales</taxon>
        <taxon>Lythraceae</taxon>
        <taxon>Trapa</taxon>
    </lineage>
</organism>
<reference evidence="12 13" key="1">
    <citation type="journal article" date="2023" name="Hortic Res">
        <title>Pangenome of water caltrop reveals structural variations and asymmetric subgenome divergence after allopolyploidization.</title>
        <authorList>
            <person name="Zhang X."/>
            <person name="Chen Y."/>
            <person name="Wang L."/>
            <person name="Yuan Y."/>
            <person name="Fang M."/>
            <person name="Shi L."/>
            <person name="Lu R."/>
            <person name="Comes H.P."/>
            <person name="Ma Y."/>
            <person name="Chen Y."/>
            <person name="Huang G."/>
            <person name="Zhou Y."/>
            <person name="Zheng Z."/>
            <person name="Qiu Y."/>
        </authorList>
    </citation>
    <scope>NUCLEOTIDE SEQUENCE [LARGE SCALE GENOMIC DNA]</scope>
    <source>
        <strain evidence="12">F231</strain>
    </source>
</reference>